<evidence type="ECO:0000313" key="9">
    <source>
        <dbReference type="Proteomes" id="UP000176037"/>
    </source>
</evidence>
<dbReference type="NCBIfam" id="TIGR00360">
    <property type="entry name" value="ComEC_N-term"/>
    <property type="match status" value="1"/>
</dbReference>
<comment type="caution">
    <text evidence="8">The sequence shown here is derived from an EMBL/GenBank/DDBJ whole genome shotgun (WGS) entry which is preliminary data.</text>
</comment>
<dbReference type="InterPro" id="IPR004797">
    <property type="entry name" value="Competence_ComEC/Rec2"/>
</dbReference>
<dbReference type="Gene3D" id="3.60.15.10">
    <property type="entry name" value="Ribonuclease Z/Hydroxyacylglutathione hydrolase-like"/>
    <property type="match status" value="2"/>
</dbReference>
<name>A0A1E8FHV2_9ALTE</name>
<evidence type="ECO:0000256" key="3">
    <source>
        <dbReference type="ARBA" id="ARBA00022692"/>
    </source>
</evidence>
<evidence type="ECO:0000256" key="5">
    <source>
        <dbReference type="ARBA" id="ARBA00023136"/>
    </source>
</evidence>
<dbReference type="InterPro" id="IPR052159">
    <property type="entry name" value="Competence_DNA_uptake"/>
</dbReference>
<dbReference type="PANTHER" id="PTHR30619:SF1">
    <property type="entry name" value="RECOMBINATION PROTEIN 2"/>
    <property type="match status" value="1"/>
</dbReference>
<dbReference type="Pfam" id="PF13567">
    <property type="entry name" value="DUF4131"/>
    <property type="match status" value="1"/>
</dbReference>
<reference evidence="8 9" key="1">
    <citation type="submission" date="2016-09" db="EMBL/GenBank/DDBJ databases">
        <title>Alteromonas lipolytica, a new species isolated from sea water.</title>
        <authorList>
            <person name="Wu Y.-H."/>
            <person name="Cheng H."/>
            <person name="Xu X.-W."/>
        </authorList>
    </citation>
    <scope>NUCLEOTIDE SEQUENCE [LARGE SCALE GENOMIC DNA]</scope>
    <source>
        <strain evidence="8 9">JW12</strain>
    </source>
</reference>
<sequence length="746" mass="81977">MQWVLAIAVTGFIVTIITAYFIAKPLQKMICNAGLVSLSTIAGVLMAASVGQSYQTLQQQGGEIQQDVTIQGRIVGFQHYPDYDRIILNQVLINHQSLGRNWSVLLNYYRPEKSFAVGQQINARARIKPARAVANPYGFDKQQWYLSRAIVKTGYIRGQAIWLTTPDVSLRGKLQARLDELNTSGDQWLRALLFGDRQGFSQHDWAVLQRTGTAHLFAISGLHLMIVAAASFWLIKLLTSIAIAVGVPLPKSVLVFSILAGLACCTFYAYLAGWQIAVVRALAVVCLVAVAYIFSHRSSRLSLLIFSLLLSILLNPLAVYGIALYLSVGAVAIIAIIHWRFAGQYHLSGWQTFIFMQLALCVLMLPLVAGLMGQVSIIAPVVNLVVVPVMTMLVIPLSLAGLLLLMLEPYASWSAALVLSLSGTLLEWLMGQVVNIDHWFGELSSRTVSLQGLAVLTAGLAILLLFPAFKGRFYLLLVSVLAWGSATIKDNTYNDSWQIHFLDVGQGSAALVTQRGQAILIDTGAAFASGFNFLSAVIRPFIEARGLILDKVIVSHEDNDHAGGLMALAADFPATELLTTSDECVMGTVQKWQSLTITVLWPPPAMAEQYSDNNYSCVIALSDDHHRVLLPGDIEAKVEQQLIARYPASQLAATVLLAPHHGSKTSSSPEFVSRVAPDYVVYSQGWLNRWGFPHQAVVGRYQALGSHAIQLSKTGYLWFEFNQQTVDIGEYRRSLSSKWFHKTFSN</sequence>
<evidence type="ECO:0000313" key="8">
    <source>
        <dbReference type="EMBL" id="OFI35063.1"/>
    </source>
</evidence>
<evidence type="ECO:0000256" key="2">
    <source>
        <dbReference type="ARBA" id="ARBA00022475"/>
    </source>
</evidence>
<evidence type="ECO:0000256" key="4">
    <source>
        <dbReference type="ARBA" id="ARBA00022989"/>
    </source>
</evidence>
<dbReference type="Pfam" id="PF00753">
    <property type="entry name" value="Lactamase_B"/>
    <property type="match status" value="1"/>
</dbReference>
<feature type="transmembrane region" description="Helical" evidence="6">
    <location>
        <begin position="277"/>
        <end position="294"/>
    </location>
</feature>
<dbReference type="InterPro" id="IPR025405">
    <property type="entry name" value="DUF4131"/>
</dbReference>
<dbReference type="Proteomes" id="UP000176037">
    <property type="component" value="Unassembled WGS sequence"/>
</dbReference>
<gene>
    <name evidence="8" type="ORF">BFC17_16055</name>
</gene>
<keyword evidence="3 6" id="KW-0812">Transmembrane</keyword>
<dbReference type="EMBL" id="MJIC01000010">
    <property type="protein sequence ID" value="OFI35063.1"/>
    <property type="molecule type" value="Genomic_DNA"/>
</dbReference>
<feature type="transmembrane region" description="Helical" evidence="6">
    <location>
        <begin position="377"/>
        <end position="403"/>
    </location>
</feature>
<feature type="transmembrane region" description="Helical" evidence="6">
    <location>
        <begin position="30"/>
        <end position="50"/>
    </location>
</feature>
<dbReference type="GO" id="GO:0005886">
    <property type="term" value="C:plasma membrane"/>
    <property type="evidence" value="ECO:0007669"/>
    <property type="project" value="UniProtKB-SubCell"/>
</dbReference>
<feature type="transmembrane region" description="Helical" evidence="6">
    <location>
        <begin position="353"/>
        <end position="371"/>
    </location>
</feature>
<dbReference type="GO" id="GO:0030420">
    <property type="term" value="P:establishment of competence for transformation"/>
    <property type="evidence" value="ECO:0007669"/>
    <property type="project" value="InterPro"/>
</dbReference>
<dbReference type="CDD" id="cd07731">
    <property type="entry name" value="ComA-like_MBL-fold"/>
    <property type="match status" value="1"/>
</dbReference>
<feature type="domain" description="Metallo-beta-lactamase" evidence="7">
    <location>
        <begin position="506"/>
        <end position="661"/>
    </location>
</feature>
<keyword evidence="9" id="KW-1185">Reference proteome</keyword>
<dbReference type="AlphaFoldDB" id="A0A1E8FHV2"/>
<evidence type="ECO:0000256" key="1">
    <source>
        <dbReference type="ARBA" id="ARBA00004651"/>
    </source>
</evidence>
<dbReference type="SUPFAM" id="SSF56281">
    <property type="entry name" value="Metallo-hydrolase/oxidoreductase"/>
    <property type="match status" value="1"/>
</dbReference>
<feature type="transmembrane region" description="Helical" evidence="6">
    <location>
        <begin position="410"/>
        <end position="430"/>
    </location>
</feature>
<protein>
    <submittedName>
        <fullName evidence="8">DNA internalization-related competence protein ComEC/Rec2</fullName>
    </submittedName>
</protein>
<comment type="subcellular location">
    <subcellularLocation>
        <location evidence="1">Cell membrane</location>
        <topology evidence="1">Multi-pass membrane protein</topology>
    </subcellularLocation>
</comment>
<accession>A0A1E8FHV2</accession>
<keyword evidence="4 6" id="KW-1133">Transmembrane helix</keyword>
<feature type="transmembrane region" description="Helical" evidence="6">
    <location>
        <begin position="324"/>
        <end position="341"/>
    </location>
</feature>
<dbReference type="STRING" id="1856405.BFC17_16055"/>
<dbReference type="InterPro" id="IPR036866">
    <property type="entry name" value="RibonucZ/Hydroxyglut_hydro"/>
</dbReference>
<dbReference type="InterPro" id="IPR035681">
    <property type="entry name" value="ComA-like_MBL"/>
</dbReference>
<keyword evidence="2" id="KW-1003">Cell membrane</keyword>
<keyword evidence="5 6" id="KW-0472">Membrane</keyword>
<proteinExistence type="predicted"/>
<evidence type="ECO:0000256" key="6">
    <source>
        <dbReference type="SAM" id="Phobius"/>
    </source>
</evidence>
<dbReference type="NCBIfam" id="TIGR00361">
    <property type="entry name" value="ComEC_Rec2"/>
    <property type="match status" value="1"/>
</dbReference>
<feature type="transmembrane region" description="Helical" evidence="6">
    <location>
        <begin position="253"/>
        <end position="271"/>
    </location>
</feature>
<feature type="transmembrane region" description="Helical" evidence="6">
    <location>
        <begin position="6"/>
        <end position="23"/>
    </location>
</feature>
<dbReference type="InterPro" id="IPR001279">
    <property type="entry name" value="Metallo-B-lactamas"/>
</dbReference>
<dbReference type="Pfam" id="PF03772">
    <property type="entry name" value="Competence"/>
    <property type="match status" value="1"/>
</dbReference>
<dbReference type="InterPro" id="IPR004477">
    <property type="entry name" value="ComEC_N"/>
</dbReference>
<organism evidence="8 9">
    <name type="scientific">Alteromonas lipolytica</name>
    <dbReference type="NCBI Taxonomy" id="1856405"/>
    <lineage>
        <taxon>Bacteria</taxon>
        <taxon>Pseudomonadati</taxon>
        <taxon>Pseudomonadota</taxon>
        <taxon>Gammaproteobacteria</taxon>
        <taxon>Alteromonadales</taxon>
        <taxon>Alteromonadaceae</taxon>
        <taxon>Alteromonas/Salinimonas group</taxon>
        <taxon>Alteromonas</taxon>
    </lineage>
</organism>
<dbReference type="PANTHER" id="PTHR30619">
    <property type="entry name" value="DNA INTERNALIZATION/COMPETENCE PROTEIN COMEC/REC2"/>
    <property type="match status" value="1"/>
</dbReference>
<evidence type="ECO:0000259" key="7">
    <source>
        <dbReference type="SMART" id="SM00849"/>
    </source>
</evidence>
<feature type="transmembrane region" description="Helical" evidence="6">
    <location>
        <begin position="222"/>
        <end position="246"/>
    </location>
</feature>
<dbReference type="SMART" id="SM00849">
    <property type="entry name" value="Lactamase_B"/>
    <property type="match status" value="1"/>
</dbReference>
<feature type="transmembrane region" description="Helical" evidence="6">
    <location>
        <begin position="450"/>
        <end position="469"/>
    </location>
</feature>